<organism evidence="3 4">
    <name type="scientific">Hibiscus sabdariffa</name>
    <name type="common">roselle</name>
    <dbReference type="NCBI Taxonomy" id="183260"/>
    <lineage>
        <taxon>Eukaryota</taxon>
        <taxon>Viridiplantae</taxon>
        <taxon>Streptophyta</taxon>
        <taxon>Embryophyta</taxon>
        <taxon>Tracheophyta</taxon>
        <taxon>Spermatophyta</taxon>
        <taxon>Magnoliopsida</taxon>
        <taxon>eudicotyledons</taxon>
        <taxon>Gunneridae</taxon>
        <taxon>Pentapetalae</taxon>
        <taxon>rosids</taxon>
        <taxon>malvids</taxon>
        <taxon>Malvales</taxon>
        <taxon>Malvaceae</taxon>
        <taxon>Malvoideae</taxon>
        <taxon>Hibiscus</taxon>
    </lineage>
</organism>
<protein>
    <recommendedName>
        <fullName evidence="2">EF-hand domain-containing protein</fullName>
    </recommendedName>
</protein>
<gene>
    <name evidence="3" type="ORF">V6N11_024723</name>
</gene>
<comment type="caution">
    <text evidence="3">The sequence shown here is derived from an EMBL/GenBank/DDBJ whole genome shotgun (WGS) entry which is preliminary data.</text>
</comment>
<evidence type="ECO:0000259" key="2">
    <source>
        <dbReference type="PROSITE" id="PS50222"/>
    </source>
</evidence>
<dbReference type="PROSITE" id="PS50222">
    <property type="entry name" value="EF_HAND_2"/>
    <property type="match status" value="1"/>
</dbReference>
<dbReference type="InterPro" id="IPR011992">
    <property type="entry name" value="EF-hand-dom_pair"/>
</dbReference>
<evidence type="ECO:0000313" key="3">
    <source>
        <dbReference type="EMBL" id="KAK9002034.1"/>
    </source>
</evidence>
<dbReference type="InterPro" id="IPR018247">
    <property type="entry name" value="EF_Hand_1_Ca_BS"/>
</dbReference>
<proteinExistence type="predicted"/>
<dbReference type="EMBL" id="JBBPBN010000035">
    <property type="protein sequence ID" value="KAK9002034.1"/>
    <property type="molecule type" value="Genomic_DNA"/>
</dbReference>
<dbReference type="Proteomes" id="UP001396334">
    <property type="component" value="Unassembled WGS sequence"/>
</dbReference>
<dbReference type="InterPro" id="IPR002048">
    <property type="entry name" value="EF_hand_dom"/>
</dbReference>
<dbReference type="Pfam" id="PF13405">
    <property type="entry name" value="EF-hand_6"/>
    <property type="match status" value="1"/>
</dbReference>
<dbReference type="SUPFAM" id="SSF47473">
    <property type="entry name" value="EF-hand"/>
    <property type="match status" value="1"/>
</dbReference>
<feature type="domain" description="EF-hand" evidence="2">
    <location>
        <begin position="7"/>
        <end position="42"/>
    </location>
</feature>
<keyword evidence="4" id="KW-1185">Reference proteome</keyword>
<evidence type="ECO:0000256" key="1">
    <source>
        <dbReference type="ARBA" id="ARBA00022837"/>
    </source>
</evidence>
<dbReference type="Gene3D" id="1.10.238.10">
    <property type="entry name" value="EF-hand"/>
    <property type="match status" value="1"/>
</dbReference>
<accession>A0ABR2QNA9</accession>
<keyword evidence="1" id="KW-0106">Calcium</keyword>
<dbReference type="PROSITE" id="PS00018">
    <property type="entry name" value="EF_HAND_1"/>
    <property type="match status" value="1"/>
</dbReference>
<reference evidence="3 4" key="1">
    <citation type="journal article" date="2024" name="G3 (Bethesda)">
        <title>Genome assembly of Hibiscus sabdariffa L. provides insights into metabolisms of medicinal natural products.</title>
        <authorList>
            <person name="Kim T."/>
        </authorList>
    </citation>
    <scope>NUCLEOTIDE SEQUENCE [LARGE SCALE GENOMIC DNA]</scope>
    <source>
        <strain evidence="3">TK-2024</strain>
        <tissue evidence="3">Old leaves</tissue>
    </source>
</reference>
<name>A0ABR2QNA9_9ROSI</name>
<evidence type="ECO:0000313" key="4">
    <source>
        <dbReference type="Proteomes" id="UP001396334"/>
    </source>
</evidence>
<sequence length="81" mass="9176">MPVFGRFDIGRITHLFRRCDYNGDGCLSKEELEAAFRTLESRFTAIRASRALGHAEGLISEEELDAVAEYAINHDFTLNIK</sequence>